<evidence type="ECO:0000256" key="7">
    <source>
        <dbReference type="ARBA" id="ARBA00022927"/>
    </source>
</evidence>
<evidence type="ECO:0000256" key="3">
    <source>
        <dbReference type="ARBA" id="ARBA00022448"/>
    </source>
</evidence>
<comment type="caution">
    <text evidence="11">The sequence shown here is derived from an EMBL/GenBank/DDBJ whole genome shotgun (WGS) entry which is preliminary data.</text>
</comment>
<sequence>MKINFSKFRSAFLFLQFISTASYSLGQTYYPFENSKSPVKDKSPGPSLNDCDTINGPVPSQNGQLGSVVVKYVVRKDGLVRDVIVDKSSGFKSLDNAVRKTMIECKFSPQPGEESVIPTWYTKTFNFNRHHGFVNAFKSCPRPEYPRSALRRELEGTAQIDATTTDAGKINNIVLIKSSGYRVLDNAFIKSLRSCQLPPDPDGQSRAIKMQHTWNIEPKNGTQPELLRHSCSASSLLRIPDFAELGRGIVVSGTISENGSPKEISIEWESTDDNHNVESLRIFESCKFNPATEHSKYAERWISMRFLPK</sequence>
<keyword evidence="6" id="KW-0812">Transmembrane</keyword>
<dbReference type="InterPro" id="IPR006260">
    <property type="entry name" value="TonB/TolA_C"/>
</dbReference>
<name>A0ABR6ZDL4_9BURK</name>
<protein>
    <submittedName>
        <fullName evidence="11">TonB family protein</fullName>
    </submittedName>
</protein>
<evidence type="ECO:0000256" key="8">
    <source>
        <dbReference type="ARBA" id="ARBA00022989"/>
    </source>
</evidence>
<keyword evidence="12" id="KW-1185">Reference proteome</keyword>
<evidence type="ECO:0000313" key="11">
    <source>
        <dbReference type="EMBL" id="MBC3909844.1"/>
    </source>
</evidence>
<dbReference type="EMBL" id="JACOFX010000012">
    <property type="protein sequence ID" value="MBC3909844.1"/>
    <property type="molecule type" value="Genomic_DNA"/>
</dbReference>
<dbReference type="RefSeq" id="WP_186955358.1">
    <property type="nucleotide sequence ID" value="NZ_JACOFX010000012.1"/>
</dbReference>
<evidence type="ECO:0000313" key="12">
    <source>
        <dbReference type="Proteomes" id="UP000646911"/>
    </source>
</evidence>
<evidence type="ECO:0000256" key="6">
    <source>
        <dbReference type="ARBA" id="ARBA00022692"/>
    </source>
</evidence>
<dbReference type="InterPro" id="IPR051045">
    <property type="entry name" value="TonB-dependent_transducer"/>
</dbReference>
<evidence type="ECO:0000256" key="4">
    <source>
        <dbReference type="ARBA" id="ARBA00022475"/>
    </source>
</evidence>
<keyword evidence="9" id="KW-0472">Membrane</keyword>
<dbReference type="PANTHER" id="PTHR33446:SF2">
    <property type="entry name" value="PROTEIN TONB"/>
    <property type="match status" value="1"/>
</dbReference>
<evidence type="ECO:0000256" key="9">
    <source>
        <dbReference type="ARBA" id="ARBA00023136"/>
    </source>
</evidence>
<proteinExistence type="inferred from homology"/>
<dbReference type="Proteomes" id="UP000646911">
    <property type="component" value="Unassembled WGS sequence"/>
</dbReference>
<feature type="domain" description="TonB C-terminal" evidence="10">
    <location>
        <begin position="40"/>
        <end position="134"/>
    </location>
</feature>
<evidence type="ECO:0000256" key="2">
    <source>
        <dbReference type="ARBA" id="ARBA00006555"/>
    </source>
</evidence>
<accession>A0ABR6ZDL4</accession>
<keyword evidence="3" id="KW-0813">Transport</keyword>
<keyword evidence="5" id="KW-0997">Cell inner membrane</keyword>
<gene>
    <name evidence="11" type="ORF">H8L47_19950</name>
</gene>
<keyword evidence="8" id="KW-1133">Transmembrane helix</keyword>
<evidence type="ECO:0000256" key="1">
    <source>
        <dbReference type="ARBA" id="ARBA00004383"/>
    </source>
</evidence>
<feature type="domain" description="TonB C-terminal" evidence="10">
    <location>
        <begin position="130"/>
        <end position="223"/>
    </location>
</feature>
<reference evidence="11 12" key="1">
    <citation type="submission" date="2020-08" db="EMBL/GenBank/DDBJ databases">
        <title>Novel species isolated from subtropical streams in China.</title>
        <authorList>
            <person name="Lu H."/>
        </authorList>
    </citation>
    <scope>NUCLEOTIDE SEQUENCE [LARGE SCALE GENOMIC DNA]</scope>
    <source>
        <strain evidence="11 12">NL8W</strain>
    </source>
</reference>
<evidence type="ECO:0000259" key="10">
    <source>
        <dbReference type="PROSITE" id="PS52015"/>
    </source>
</evidence>
<dbReference type="Pfam" id="PF03544">
    <property type="entry name" value="TonB_C"/>
    <property type="match status" value="2"/>
</dbReference>
<comment type="similarity">
    <text evidence="2">Belongs to the TonB family.</text>
</comment>
<evidence type="ECO:0000256" key="5">
    <source>
        <dbReference type="ARBA" id="ARBA00022519"/>
    </source>
</evidence>
<organism evidence="11 12">
    <name type="scientific">Undibacterium umbellatum</name>
    <dbReference type="NCBI Taxonomy" id="2762300"/>
    <lineage>
        <taxon>Bacteria</taxon>
        <taxon>Pseudomonadati</taxon>
        <taxon>Pseudomonadota</taxon>
        <taxon>Betaproteobacteria</taxon>
        <taxon>Burkholderiales</taxon>
        <taxon>Oxalobacteraceae</taxon>
        <taxon>Undibacterium</taxon>
    </lineage>
</organism>
<dbReference type="NCBIfam" id="TIGR01352">
    <property type="entry name" value="tonB_Cterm"/>
    <property type="match status" value="2"/>
</dbReference>
<dbReference type="InterPro" id="IPR037682">
    <property type="entry name" value="TonB_C"/>
</dbReference>
<dbReference type="PANTHER" id="PTHR33446">
    <property type="entry name" value="PROTEIN TONB-RELATED"/>
    <property type="match status" value="1"/>
</dbReference>
<dbReference type="SUPFAM" id="SSF74653">
    <property type="entry name" value="TolA/TonB C-terminal domain"/>
    <property type="match status" value="2"/>
</dbReference>
<dbReference type="Gene3D" id="3.30.1150.10">
    <property type="match status" value="2"/>
</dbReference>
<dbReference type="PROSITE" id="PS52015">
    <property type="entry name" value="TONB_CTD"/>
    <property type="match status" value="2"/>
</dbReference>
<keyword evidence="7" id="KW-0653">Protein transport</keyword>
<comment type="subcellular location">
    <subcellularLocation>
        <location evidence="1">Cell inner membrane</location>
        <topology evidence="1">Single-pass membrane protein</topology>
        <orientation evidence="1">Periplasmic side</orientation>
    </subcellularLocation>
</comment>
<keyword evidence="4" id="KW-1003">Cell membrane</keyword>